<evidence type="ECO:0000256" key="1">
    <source>
        <dbReference type="ARBA" id="ARBA00004071"/>
    </source>
</evidence>
<evidence type="ECO:0000256" key="2">
    <source>
        <dbReference type="ARBA" id="ARBA00007951"/>
    </source>
</evidence>
<evidence type="ECO:0000256" key="6">
    <source>
        <dbReference type="ARBA" id="ARBA00023295"/>
    </source>
</evidence>
<dbReference type="SMART" id="SM00812">
    <property type="entry name" value="Alpha_L_fucos"/>
    <property type="match status" value="1"/>
</dbReference>
<keyword evidence="9" id="KW-1185">Reference proteome</keyword>
<gene>
    <name evidence="8" type="ORF">P9H32_04280</name>
</gene>
<dbReference type="Pfam" id="PF01120">
    <property type="entry name" value="Alpha_L_fucos"/>
    <property type="match status" value="1"/>
</dbReference>
<dbReference type="PANTHER" id="PTHR10030">
    <property type="entry name" value="ALPHA-L-FUCOSIDASE"/>
    <property type="match status" value="1"/>
</dbReference>
<dbReference type="EC" id="3.2.1.51" evidence="3"/>
<name>A0ABU5MUE8_9BACT</name>
<dbReference type="InterPro" id="IPR000421">
    <property type="entry name" value="FA58C"/>
</dbReference>
<evidence type="ECO:0000256" key="3">
    <source>
        <dbReference type="ARBA" id="ARBA00012662"/>
    </source>
</evidence>
<keyword evidence="5" id="KW-0378">Hydrolase</keyword>
<dbReference type="EMBL" id="JARVCO010000006">
    <property type="protein sequence ID" value="MDZ8117834.1"/>
    <property type="molecule type" value="Genomic_DNA"/>
</dbReference>
<dbReference type="InterPro" id="IPR057739">
    <property type="entry name" value="Glyco_hydro_29_N"/>
</dbReference>
<evidence type="ECO:0000256" key="4">
    <source>
        <dbReference type="ARBA" id="ARBA00022729"/>
    </source>
</evidence>
<organism evidence="8 9">
    <name type="scientific">Pontiella agarivorans</name>
    <dbReference type="NCBI Taxonomy" id="3038953"/>
    <lineage>
        <taxon>Bacteria</taxon>
        <taxon>Pseudomonadati</taxon>
        <taxon>Kiritimatiellota</taxon>
        <taxon>Kiritimatiellia</taxon>
        <taxon>Kiritimatiellales</taxon>
        <taxon>Pontiellaceae</taxon>
        <taxon>Pontiella</taxon>
    </lineage>
</organism>
<dbReference type="Gene3D" id="3.20.20.80">
    <property type="entry name" value="Glycosidases"/>
    <property type="match status" value="1"/>
</dbReference>
<dbReference type="PANTHER" id="PTHR10030:SF37">
    <property type="entry name" value="ALPHA-L-FUCOSIDASE-RELATED"/>
    <property type="match status" value="1"/>
</dbReference>
<evidence type="ECO:0000256" key="5">
    <source>
        <dbReference type="ARBA" id="ARBA00022801"/>
    </source>
</evidence>
<feature type="domain" description="F5/8 type C" evidence="7">
    <location>
        <begin position="332"/>
        <end position="468"/>
    </location>
</feature>
<dbReference type="Gene3D" id="2.60.120.260">
    <property type="entry name" value="Galactose-binding domain-like"/>
    <property type="match status" value="1"/>
</dbReference>
<keyword evidence="6" id="KW-0326">Glycosidase</keyword>
<dbReference type="InterPro" id="IPR017853">
    <property type="entry name" value="GH"/>
</dbReference>
<sequence length="468" mass="52470">MKKTVLCLIGVSVQTAIAVSRPNVVTAMTDELGAESAGGKVEESEPVLSFLNLKFGMFIHYGMSTYQGHGGWAEWNVDPKTFIPSELDCEQWAEAAKSAKMNYAVFTTKHHDGFCLWDSAVTEYDIASSDYKDDIVKKYADAFRKRGMKVGLYFSVWDRQHKIEAGRITPAKIQYTKDQLTELLTNYGDVLCIVIDGWGSKWGKSPTFEELPYDVLADHIHSIQPDCLVINHSCKTDLSVTQVVHYEATHGQHCPFDNSIPSQQGPTLQPKWFWRPGDEEGPLKPTEEVVDELNFANARTCNYLLNAAPNDRGVLDDAVIKRLAEIGQAVQLSAPLKSLPEMHPVHQGITATASSISGPDYAAQNVLDADLFTRWQFAKDDQERWVELDFGKPMTFNRVVCGEYRRGTEAYKIEALVNGEWKLLVKRQESIGNNVNATFADVTAQKYRLTILKASRPPMIAELTFITY</sequence>
<dbReference type="PRINTS" id="PR00741">
    <property type="entry name" value="GLHYDRLASE29"/>
</dbReference>
<evidence type="ECO:0000313" key="8">
    <source>
        <dbReference type="EMBL" id="MDZ8117834.1"/>
    </source>
</evidence>
<comment type="caution">
    <text evidence="8">The sequence shown here is derived from an EMBL/GenBank/DDBJ whole genome shotgun (WGS) entry which is preliminary data.</text>
</comment>
<dbReference type="SUPFAM" id="SSF51445">
    <property type="entry name" value="(Trans)glycosidases"/>
    <property type="match status" value="1"/>
</dbReference>
<evidence type="ECO:0000259" key="7">
    <source>
        <dbReference type="PROSITE" id="PS50022"/>
    </source>
</evidence>
<dbReference type="InterPro" id="IPR000933">
    <property type="entry name" value="Glyco_hydro_29"/>
</dbReference>
<comment type="similarity">
    <text evidence="2">Belongs to the glycosyl hydrolase 29 family.</text>
</comment>
<dbReference type="InterPro" id="IPR008979">
    <property type="entry name" value="Galactose-bd-like_sf"/>
</dbReference>
<accession>A0ABU5MUE8</accession>
<reference evidence="8 9" key="1">
    <citation type="journal article" date="2024" name="Appl. Environ. Microbiol.">
        <title>Pontiella agarivorans sp. nov., a novel marine anaerobic bacterium capable of degrading macroalgal polysaccharides and fixing nitrogen.</title>
        <authorList>
            <person name="Liu N."/>
            <person name="Kivenson V."/>
            <person name="Peng X."/>
            <person name="Cui Z."/>
            <person name="Lankiewicz T.S."/>
            <person name="Gosselin K.M."/>
            <person name="English C.J."/>
            <person name="Blair E.M."/>
            <person name="O'Malley M.A."/>
            <person name="Valentine D.L."/>
        </authorList>
    </citation>
    <scope>NUCLEOTIDE SEQUENCE [LARGE SCALE GENOMIC DNA]</scope>
    <source>
        <strain evidence="8 9">NLcol2</strain>
    </source>
</reference>
<protein>
    <recommendedName>
        <fullName evidence="3">alpha-L-fucosidase</fullName>
        <ecNumber evidence="3">3.2.1.51</ecNumber>
    </recommendedName>
</protein>
<comment type="function">
    <text evidence="1">Alpha-L-fucosidase is responsible for hydrolyzing the alpha-1,6-linked fucose joined to the reducing-end N-acetylglucosamine of the carbohydrate moieties of glycoproteins.</text>
</comment>
<dbReference type="Pfam" id="PF00754">
    <property type="entry name" value="F5_F8_type_C"/>
    <property type="match status" value="1"/>
</dbReference>
<keyword evidence="4" id="KW-0732">Signal</keyword>
<dbReference type="Proteomes" id="UP001290861">
    <property type="component" value="Unassembled WGS sequence"/>
</dbReference>
<dbReference type="PROSITE" id="PS50022">
    <property type="entry name" value="FA58C_3"/>
    <property type="match status" value="1"/>
</dbReference>
<dbReference type="InterPro" id="IPR016286">
    <property type="entry name" value="FUC_metazoa-typ"/>
</dbReference>
<dbReference type="SUPFAM" id="SSF49785">
    <property type="entry name" value="Galactose-binding domain-like"/>
    <property type="match status" value="1"/>
</dbReference>
<evidence type="ECO:0000313" key="9">
    <source>
        <dbReference type="Proteomes" id="UP001290861"/>
    </source>
</evidence>
<proteinExistence type="inferred from homology"/>